<protein>
    <submittedName>
        <fullName evidence="7">Translocation/assembly module TamB</fullName>
    </submittedName>
</protein>
<evidence type="ECO:0000313" key="8">
    <source>
        <dbReference type="Proteomes" id="UP001161409"/>
    </source>
</evidence>
<dbReference type="PANTHER" id="PTHR36985">
    <property type="entry name" value="TRANSLOCATION AND ASSEMBLY MODULE SUBUNIT TAMB"/>
    <property type="match status" value="1"/>
</dbReference>
<accession>A0ABQ5U0A2</accession>
<name>A0ABQ5U0A2_9PROT</name>
<proteinExistence type="predicted"/>
<keyword evidence="8" id="KW-1185">Reference proteome</keyword>
<comment type="subcellular location">
    <subcellularLocation>
        <location evidence="1">Membrane</location>
        <topology evidence="1">Single-pass membrane protein</topology>
    </subcellularLocation>
</comment>
<gene>
    <name evidence="7" type="ORF">GCM10007924_03220</name>
</gene>
<organism evidence="7 8">
    <name type="scientific">Sneathiella chinensis</name>
    <dbReference type="NCBI Taxonomy" id="349750"/>
    <lineage>
        <taxon>Bacteria</taxon>
        <taxon>Pseudomonadati</taxon>
        <taxon>Pseudomonadota</taxon>
        <taxon>Alphaproteobacteria</taxon>
        <taxon>Sneathiellales</taxon>
        <taxon>Sneathiellaceae</taxon>
        <taxon>Sneathiella</taxon>
    </lineage>
</organism>
<keyword evidence="2 5" id="KW-0812">Transmembrane</keyword>
<evidence type="ECO:0000313" key="7">
    <source>
        <dbReference type="EMBL" id="GLQ05101.1"/>
    </source>
</evidence>
<sequence length="1454" mass="149740">MKTRLFRAIAWGAGALFMLLVVLLGGAGLFLQTDSGRGFLTRQVSDLVSEEDGLTLELSGLRGNIFGQFSVERIALSDPAGLWAEAGNLSARWSPVSLLAGRLNVEYLGAETLNVWRQPDLPAAEVETDAPSGGPVFPLPIKIRLSGLDVKTLTLGETLLGRAAILSVFATLNSRQDGSLQSTVRVVHLDGQEGEIAGIAEFWPGSQELAIDFQLMEPPGGLLGRALALPGNPALSASLVGAGTLNDWQGQVLARAEGLIEADLLLLSGPKPSLDLVISGGVRIAEALSGPIPFLDDRRVTLDAVLALEDDNDLLVVDSLSVENPVLHLTGGGRLGLGSGTTDSRLNLAFKDLTELQHLMGPASLQALSGTVQAAGALEDLTVQATVLADGVVVDGGPAIPALKLTATADYPGTAASSIPVSLSLSAAGVTGLPAPLQDLLGADIDLSGAGVFDPETSLLDVGGLTVNTAHAALSAEGQFSARDFTLASNLTLTIDDLGVVAPIAGTTRLLARIDSPDVRNRIAADLTLQAEGLDTGVPGLGPVVGKAPLLKARANWSAEGLALSNTVLEFPSGKVSMEGKIPATFDRIAAQLEGNFPALAPLTDLVGMPLSGSGRVTAEITGPLADPDLAGRIALQGVSLSDQKVGNVDVTVQAAHTGTSPAGRVALSVEGGPVPLTASSDIAVPDFSRLDARTIEVQQGENRITGGLSVPFDGSPPQGQFEGALSDWRALAALTGQDLSGSLTARALIEDRSGIMALRLSAEGKDVRQGPETGLETITLVAALGGDMADPDLEFDLRAGGAEAGTFRLDRIEASGAGRLSALDLRFDLQRPEAPSLSLSGAGQLALKEQGVSVLMSRLEGALGDRQVQLLAPLQVQQSAAGLSVLPFSLGLGDGTVGLEADLGGANSRAALSLTAVPVDLVTVFQPDFPVSGRLDGTAEIGMEQGRGAGTFRFDATGIRIEDADLADLPPIEARLEGSLAAGRLATSARISGIEASGLSAEATLPVALTLSPFSFDMDGGAPISGRFDAVSDLGRLIPLLGLDTHSASGRLQAEGQMSGTMDQPLFDGQGSLSDGRYENMETGTILEALSLQGEVRQSDQVAFRLSASDGRAGTVNGNGTLRLTDLGRPALDIVVALENFMAADRDDVAIVTDADIAVNGQLPDLATRGTVTTRTVEINIGGSLAPQITELEVTEINRPGASDAGREPDAKQAGTRIALDLGISLPQRVFIRGRGLESEWAGDFTVKGTAAAPLVEGSLRPVRGQFSFAGKDFKLDKGAITLIGGKEINPELDLSAIYEARDVTAVVSITGTASAPEISFSSPDGLPEDEVLSHVLFGKSAGKLSAVEALQLANAVATVSGTTGAGGGLMGFARDALGVDVLTAGTDEETGKAEVSVGKYINDNIYVGVDQGTEAGSTRARVEIELTPNITVESETSQSSDSSVGVFWKWDY</sequence>
<dbReference type="PANTHER" id="PTHR36985:SF1">
    <property type="entry name" value="TRANSLOCATION AND ASSEMBLY MODULE SUBUNIT TAMB"/>
    <property type="match status" value="1"/>
</dbReference>
<dbReference type="InterPro" id="IPR007452">
    <property type="entry name" value="TamB_C"/>
</dbReference>
<evidence type="ECO:0000256" key="5">
    <source>
        <dbReference type="SAM" id="Phobius"/>
    </source>
</evidence>
<feature type="domain" description="Translocation and assembly module TamB C-terminal" evidence="6">
    <location>
        <begin position="1107"/>
        <end position="1454"/>
    </location>
</feature>
<reference evidence="7" key="2">
    <citation type="submission" date="2023-01" db="EMBL/GenBank/DDBJ databases">
        <title>Draft genome sequence of Sneathiella chinensis strain NBRC 103408.</title>
        <authorList>
            <person name="Sun Q."/>
            <person name="Mori K."/>
        </authorList>
    </citation>
    <scope>NUCLEOTIDE SEQUENCE</scope>
    <source>
        <strain evidence="7">NBRC 103408</strain>
    </source>
</reference>
<reference evidence="7" key="1">
    <citation type="journal article" date="2014" name="Int. J. Syst. Evol. Microbiol.">
        <title>Complete genome of a new Firmicutes species belonging to the dominant human colonic microbiota ('Ruminococcus bicirculans') reveals two chromosomes and a selective capacity to utilize plant glucans.</title>
        <authorList>
            <consortium name="NISC Comparative Sequencing Program"/>
            <person name="Wegmann U."/>
            <person name="Louis P."/>
            <person name="Goesmann A."/>
            <person name="Henrissat B."/>
            <person name="Duncan S.H."/>
            <person name="Flint H.J."/>
        </authorList>
    </citation>
    <scope>NUCLEOTIDE SEQUENCE</scope>
    <source>
        <strain evidence="7">NBRC 103408</strain>
    </source>
</reference>
<dbReference type="Proteomes" id="UP001161409">
    <property type="component" value="Unassembled WGS sequence"/>
</dbReference>
<feature type="transmembrane region" description="Helical" evidence="5">
    <location>
        <begin position="9"/>
        <end position="31"/>
    </location>
</feature>
<dbReference type="RefSeq" id="WP_169559130.1">
    <property type="nucleotide sequence ID" value="NZ_BSNF01000001.1"/>
</dbReference>
<evidence type="ECO:0000256" key="1">
    <source>
        <dbReference type="ARBA" id="ARBA00004167"/>
    </source>
</evidence>
<evidence type="ECO:0000256" key="2">
    <source>
        <dbReference type="ARBA" id="ARBA00022692"/>
    </source>
</evidence>
<keyword evidence="3 5" id="KW-1133">Transmembrane helix</keyword>
<evidence type="ECO:0000256" key="3">
    <source>
        <dbReference type="ARBA" id="ARBA00022989"/>
    </source>
</evidence>
<dbReference type="EMBL" id="BSNF01000001">
    <property type="protein sequence ID" value="GLQ05101.1"/>
    <property type="molecule type" value="Genomic_DNA"/>
</dbReference>
<comment type="caution">
    <text evidence="7">The sequence shown here is derived from an EMBL/GenBank/DDBJ whole genome shotgun (WGS) entry which is preliminary data.</text>
</comment>
<evidence type="ECO:0000256" key="4">
    <source>
        <dbReference type="ARBA" id="ARBA00023136"/>
    </source>
</evidence>
<dbReference type="Pfam" id="PF04357">
    <property type="entry name" value="TamB"/>
    <property type="match status" value="1"/>
</dbReference>
<evidence type="ECO:0000259" key="6">
    <source>
        <dbReference type="Pfam" id="PF04357"/>
    </source>
</evidence>
<keyword evidence="4 5" id="KW-0472">Membrane</keyword>